<dbReference type="Gene3D" id="3.40.50.1820">
    <property type="entry name" value="alpha/beta hydrolase"/>
    <property type="match status" value="1"/>
</dbReference>
<dbReference type="InterPro" id="IPR029058">
    <property type="entry name" value="AB_hydrolase_fold"/>
</dbReference>
<gene>
    <name evidence="2" type="ORF">B0I36DRAFT_278880</name>
</gene>
<keyword evidence="3" id="KW-1185">Reference proteome</keyword>
<organism evidence="2 3">
    <name type="scientific">Microdochium trichocladiopsis</name>
    <dbReference type="NCBI Taxonomy" id="1682393"/>
    <lineage>
        <taxon>Eukaryota</taxon>
        <taxon>Fungi</taxon>
        <taxon>Dikarya</taxon>
        <taxon>Ascomycota</taxon>
        <taxon>Pezizomycotina</taxon>
        <taxon>Sordariomycetes</taxon>
        <taxon>Xylariomycetidae</taxon>
        <taxon>Xylariales</taxon>
        <taxon>Microdochiaceae</taxon>
        <taxon>Microdochium</taxon>
    </lineage>
</organism>
<dbReference type="InterPro" id="IPR050228">
    <property type="entry name" value="Carboxylesterase_BioH"/>
</dbReference>
<proteinExistence type="predicted"/>
<dbReference type="Proteomes" id="UP000756346">
    <property type="component" value="Unassembled WGS sequence"/>
</dbReference>
<accession>A0A9P8XR97</accession>
<dbReference type="Pfam" id="PF00561">
    <property type="entry name" value="Abhydrolase_1"/>
    <property type="match status" value="1"/>
</dbReference>
<evidence type="ECO:0000259" key="1">
    <source>
        <dbReference type="Pfam" id="PF00561"/>
    </source>
</evidence>
<dbReference type="InterPro" id="IPR000073">
    <property type="entry name" value="AB_hydrolase_1"/>
</dbReference>
<keyword evidence="2" id="KW-0378">Hydrolase</keyword>
<dbReference type="PANTHER" id="PTHR43194:SF2">
    <property type="entry name" value="PEROXISOMAL MEMBRANE PROTEIN LPX1"/>
    <property type="match status" value="1"/>
</dbReference>
<dbReference type="EMBL" id="JAGTJQ010000014">
    <property type="protein sequence ID" value="KAH7012702.1"/>
    <property type="molecule type" value="Genomic_DNA"/>
</dbReference>
<protein>
    <submittedName>
        <fullName evidence="2">Alpha/Beta hydrolase protein</fullName>
    </submittedName>
</protein>
<dbReference type="OrthoDB" id="408373at2759"/>
<dbReference type="RefSeq" id="XP_046004967.1">
    <property type="nucleotide sequence ID" value="XM_046151445.1"/>
</dbReference>
<reference evidence="2" key="1">
    <citation type="journal article" date="2021" name="Nat. Commun.">
        <title>Genetic determinants of endophytism in the Arabidopsis root mycobiome.</title>
        <authorList>
            <person name="Mesny F."/>
            <person name="Miyauchi S."/>
            <person name="Thiergart T."/>
            <person name="Pickel B."/>
            <person name="Atanasova L."/>
            <person name="Karlsson M."/>
            <person name="Huettel B."/>
            <person name="Barry K.W."/>
            <person name="Haridas S."/>
            <person name="Chen C."/>
            <person name="Bauer D."/>
            <person name="Andreopoulos W."/>
            <person name="Pangilinan J."/>
            <person name="LaButti K."/>
            <person name="Riley R."/>
            <person name="Lipzen A."/>
            <person name="Clum A."/>
            <person name="Drula E."/>
            <person name="Henrissat B."/>
            <person name="Kohler A."/>
            <person name="Grigoriev I.V."/>
            <person name="Martin F.M."/>
            <person name="Hacquard S."/>
        </authorList>
    </citation>
    <scope>NUCLEOTIDE SEQUENCE</scope>
    <source>
        <strain evidence="2">MPI-CAGE-CH-0230</strain>
    </source>
</reference>
<dbReference type="GO" id="GO:0016787">
    <property type="term" value="F:hydrolase activity"/>
    <property type="evidence" value="ECO:0007669"/>
    <property type="project" value="UniProtKB-KW"/>
</dbReference>
<evidence type="ECO:0000313" key="2">
    <source>
        <dbReference type="EMBL" id="KAH7012702.1"/>
    </source>
</evidence>
<feature type="domain" description="AB hydrolase-1" evidence="1">
    <location>
        <begin position="79"/>
        <end position="196"/>
    </location>
</feature>
<dbReference type="PANTHER" id="PTHR43194">
    <property type="entry name" value="HYDROLASE ALPHA/BETA FOLD FAMILY"/>
    <property type="match status" value="1"/>
</dbReference>
<name>A0A9P8XR97_9PEZI</name>
<dbReference type="AlphaFoldDB" id="A0A9P8XR97"/>
<comment type="caution">
    <text evidence="2">The sequence shown here is derived from an EMBL/GenBank/DDBJ whole genome shotgun (WGS) entry which is preliminary data.</text>
</comment>
<evidence type="ECO:0000313" key="3">
    <source>
        <dbReference type="Proteomes" id="UP000756346"/>
    </source>
</evidence>
<sequence>MSVSQVNKILGLPRPGDAAVSNESSPVAAPPESDFTKAFGPLLPAAQYITTPKGKFAYFDLPPSSSTTSPTTQPSTVQRVLLVHGIQTPALGLYPLASHLRKAFPSTHFVTFDLWGHGLSDTPRVPHAPQLFLEQVDTLLDHLFWPSAHLVGYSLGSTIVAGYTATKTARADSVVYVAPAGLFSIHDFSAAEQALLRGEPMEQGGAVDEVASRDFIIDFLEGGELVVPADAEARIAKGEVVAEAVKDWEMKVHAGHAASVAAIVRDGNIMDREEVFEKASATGKPRFAVLGEHDGLSNLGKVQAVGIEEVVVVEGAGHAVVRAQAKEVCQAIEGFWRGLD</sequence>
<dbReference type="SUPFAM" id="SSF53474">
    <property type="entry name" value="alpha/beta-Hydrolases"/>
    <property type="match status" value="1"/>
</dbReference>
<dbReference type="GeneID" id="70180991"/>